<dbReference type="Pfam" id="PF04977">
    <property type="entry name" value="DivIC"/>
    <property type="match status" value="1"/>
</dbReference>
<dbReference type="InterPro" id="IPR007060">
    <property type="entry name" value="FtsL/DivIC"/>
</dbReference>
<protein>
    <recommendedName>
        <fullName evidence="5">Septum formation initiator</fullName>
    </recommendedName>
</protein>
<evidence type="ECO:0008006" key="5">
    <source>
        <dbReference type="Google" id="ProtNLM"/>
    </source>
</evidence>
<comment type="caution">
    <text evidence="3">The sequence shown here is derived from an EMBL/GenBank/DDBJ whole genome shotgun (WGS) entry which is preliminary data.</text>
</comment>
<name>A0A1F4VBI1_UNCKA</name>
<reference evidence="3 4" key="1">
    <citation type="journal article" date="2016" name="Nat. Commun.">
        <title>Thousands of microbial genomes shed light on interconnected biogeochemical processes in an aquifer system.</title>
        <authorList>
            <person name="Anantharaman K."/>
            <person name="Brown C.T."/>
            <person name="Hug L.A."/>
            <person name="Sharon I."/>
            <person name="Castelle C.J."/>
            <person name="Probst A.J."/>
            <person name="Thomas B.C."/>
            <person name="Singh A."/>
            <person name="Wilkins M.J."/>
            <person name="Karaoz U."/>
            <person name="Brodie E.L."/>
            <person name="Williams K.H."/>
            <person name="Hubbard S.S."/>
            <person name="Banfield J.F."/>
        </authorList>
    </citation>
    <scope>NUCLEOTIDE SEQUENCE [LARGE SCALE GENOMIC DNA]</scope>
</reference>
<organism evidence="3 4">
    <name type="scientific">candidate division WWE3 bacterium RIFCSPHIGHO2_01_FULL_48_15</name>
    <dbReference type="NCBI Taxonomy" id="1802619"/>
    <lineage>
        <taxon>Bacteria</taxon>
        <taxon>Katanobacteria</taxon>
    </lineage>
</organism>
<dbReference type="AlphaFoldDB" id="A0A1F4VBI1"/>
<evidence type="ECO:0000313" key="4">
    <source>
        <dbReference type="Proteomes" id="UP000179005"/>
    </source>
</evidence>
<dbReference type="EMBL" id="MEVC01000021">
    <property type="protein sequence ID" value="OGC54514.1"/>
    <property type="molecule type" value="Genomic_DNA"/>
</dbReference>
<feature type="coiled-coil region" evidence="1">
    <location>
        <begin position="27"/>
        <end position="54"/>
    </location>
</feature>
<accession>A0A1F4VBI1</accession>
<gene>
    <name evidence="3" type="ORF">A2797_00690</name>
</gene>
<evidence type="ECO:0000256" key="2">
    <source>
        <dbReference type="SAM" id="MobiDB-lite"/>
    </source>
</evidence>
<feature type="region of interest" description="Disordered" evidence="2">
    <location>
        <begin position="87"/>
        <end position="113"/>
    </location>
</feature>
<proteinExistence type="predicted"/>
<feature type="compositionally biased region" description="Low complexity" evidence="2">
    <location>
        <begin position="98"/>
        <end position="112"/>
    </location>
</feature>
<keyword evidence="1" id="KW-0175">Coiled coil</keyword>
<evidence type="ECO:0000313" key="3">
    <source>
        <dbReference type="EMBL" id="OGC54514.1"/>
    </source>
</evidence>
<dbReference type="STRING" id="1802619.A2797_00690"/>
<sequence length="127" mass="14386">MKFPALLFSLLIFGILLLLLAQSFLEARERENKLALLRGEVEALAQRSEEKKAELTYRNSPEFIEKQAREQLGWAKEGETIVVLPDIEEEKKSSSQIASAETAPSSSSSNSAPLPYWKQWRIVFFGN</sequence>
<evidence type="ECO:0000256" key="1">
    <source>
        <dbReference type="SAM" id="Coils"/>
    </source>
</evidence>
<dbReference type="Proteomes" id="UP000179005">
    <property type="component" value="Unassembled WGS sequence"/>
</dbReference>